<dbReference type="EMBL" id="ML145120">
    <property type="protein sequence ID" value="TBU58817.1"/>
    <property type="molecule type" value="Genomic_DNA"/>
</dbReference>
<evidence type="ECO:0000256" key="1">
    <source>
        <dbReference type="ARBA" id="ARBA00007265"/>
    </source>
</evidence>
<organism evidence="7 8">
    <name type="scientific">Dichomitus squalens</name>
    <dbReference type="NCBI Taxonomy" id="114155"/>
    <lineage>
        <taxon>Eukaryota</taxon>
        <taxon>Fungi</taxon>
        <taxon>Dikarya</taxon>
        <taxon>Basidiomycota</taxon>
        <taxon>Agaricomycotina</taxon>
        <taxon>Agaricomycetes</taxon>
        <taxon>Polyporales</taxon>
        <taxon>Polyporaceae</taxon>
        <taxon>Dichomitus</taxon>
    </lineage>
</organism>
<dbReference type="Gene3D" id="3.30.460.10">
    <property type="entry name" value="Beta Polymerase, domain 2"/>
    <property type="match status" value="1"/>
</dbReference>
<evidence type="ECO:0000313" key="8">
    <source>
        <dbReference type="Proteomes" id="UP000292082"/>
    </source>
</evidence>
<keyword evidence="3 4" id="KW-0694">RNA-binding</keyword>
<dbReference type="GO" id="GO:0005739">
    <property type="term" value="C:mitochondrion"/>
    <property type="evidence" value="ECO:0007669"/>
    <property type="project" value="UniProtKB-ARBA"/>
</dbReference>
<evidence type="ECO:0000256" key="5">
    <source>
        <dbReference type="SAM" id="MobiDB-lite"/>
    </source>
</evidence>
<keyword evidence="2 4" id="KW-0808">Transferase</keyword>
<dbReference type="FunFam" id="3.30.460.10:FF:000019">
    <property type="entry name" value="tRNA nucleotidyltransferase cca2"/>
    <property type="match status" value="1"/>
</dbReference>
<feature type="region of interest" description="Disordered" evidence="5">
    <location>
        <begin position="565"/>
        <end position="588"/>
    </location>
</feature>
<dbReference type="Proteomes" id="UP000292082">
    <property type="component" value="Unassembled WGS sequence"/>
</dbReference>
<protein>
    <recommendedName>
        <fullName evidence="6">Poly A polymerase head domain-containing protein</fullName>
    </recommendedName>
</protein>
<dbReference type="GO" id="GO:0001680">
    <property type="term" value="P:tRNA 3'-terminal CCA addition"/>
    <property type="evidence" value="ECO:0007669"/>
    <property type="project" value="UniProtKB-ARBA"/>
</dbReference>
<dbReference type="PANTHER" id="PTHR13734">
    <property type="entry name" value="TRNA-NUCLEOTIDYLTRANSFERASE"/>
    <property type="match status" value="1"/>
</dbReference>
<feature type="domain" description="Poly A polymerase head" evidence="6">
    <location>
        <begin position="68"/>
        <end position="208"/>
    </location>
</feature>
<dbReference type="InterPro" id="IPR043519">
    <property type="entry name" value="NT_sf"/>
</dbReference>
<reference evidence="7 8" key="1">
    <citation type="submission" date="2019-01" db="EMBL/GenBank/DDBJ databases">
        <title>Draft genome sequences of three monokaryotic isolates of the white-rot basidiomycete fungus Dichomitus squalens.</title>
        <authorList>
            <consortium name="DOE Joint Genome Institute"/>
            <person name="Lopez S.C."/>
            <person name="Andreopoulos B."/>
            <person name="Pangilinan J."/>
            <person name="Lipzen A."/>
            <person name="Riley R."/>
            <person name="Ahrendt S."/>
            <person name="Ng V."/>
            <person name="Barry K."/>
            <person name="Daum C."/>
            <person name="Grigoriev I.V."/>
            <person name="Hilden K.S."/>
            <person name="Makela M.R."/>
            <person name="de Vries R.P."/>
        </authorList>
    </citation>
    <scope>NUCLEOTIDE SEQUENCE [LARGE SCALE GENOMIC DNA]</scope>
    <source>
        <strain evidence="7 8">CBS 464.89</strain>
    </source>
</reference>
<proteinExistence type="inferred from homology"/>
<dbReference type="Gene3D" id="1.10.3090.10">
    <property type="entry name" value="cca-adding enzyme, domain 2"/>
    <property type="match status" value="1"/>
</dbReference>
<evidence type="ECO:0000256" key="4">
    <source>
        <dbReference type="RuleBase" id="RU003953"/>
    </source>
</evidence>
<evidence type="ECO:0000259" key="6">
    <source>
        <dbReference type="Pfam" id="PF01743"/>
    </source>
</evidence>
<accession>A0A4Q9PW01</accession>
<dbReference type="CDD" id="cd05398">
    <property type="entry name" value="NT_ClassII-CCAase"/>
    <property type="match status" value="1"/>
</dbReference>
<dbReference type="InterPro" id="IPR002646">
    <property type="entry name" value="PolA_pol_head_dom"/>
</dbReference>
<evidence type="ECO:0000313" key="7">
    <source>
        <dbReference type="EMBL" id="TBU58817.1"/>
    </source>
</evidence>
<feature type="compositionally biased region" description="Basic and acidic residues" evidence="5">
    <location>
        <begin position="573"/>
        <end position="588"/>
    </location>
</feature>
<evidence type="ECO:0000256" key="2">
    <source>
        <dbReference type="ARBA" id="ARBA00022679"/>
    </source>
</evidence>
<dbReference type="Pfam" id="PF01743">
    <property type="entry name" value="PolyA_pol"/>
    <property type="match status" value="1"/>
</dbReference>
<dbReference type="SUPFAM" id="SSF81891">
    <property type="entry name" value="Poly A polymerase C-terminal region-like"/>
    <property type="match status" value="1"/>
</dbReference>
<dbReference type="STRING" id="114155.A0A4Q9PW01"/>
<dbReference type="AlphaFoldDB" id="A0A4Q9PW01"/>
<dbReference type="GO" id="GO:0052929">
    <property type="term" value="F:ATP:3'-cytidine-cytidine-tRNA adenylyltransferase activity"/>
    <property type="evidence" value="ECO:0007669"/>
    <property type="project" value="TreeGrafter"/>
</dbReference>
<dbReference type="GO" id="GO:0052927">
    <property type="term" value="F:CC tRNA cytidylyltransferase activity"/>
    <property type="evidence" value="ECO:0007669"/>
    <property type="project" value="TreeGrafter"/>
</dbReference>
<evidence type="ECO:0000256" key="3">
    <source>
        <dbReference type="ARBA" id="ARBA00022884"/>
    </source>
</evidence>
<dbReference type="SUPFAM" id="SSF81301">
    <property type="entry name" value="Nucleotidyltransferase"/>
    <property type="match status" value="1"/>
</dbReference>
<comment type="similarity">
    <text evidence="1 4">Belongs to the tRNA nucleotidyltransferase/poly(A) polymerase family.</text>
</comment>
<dbReference type="PANTHER" id="PTHR13734:SF5">
    <property type="entry name" value="CCA TRNA NUCLEOTIDYLTRANSFERASE, MITOCHONDRIAL"/>
    <property type="match status" value="1"/>
</dbReference>
<gene>
    <name evidence="7" type="ORF">BD310DRAFT_926198</name>
</gene>
<dbReference type="GO" id="GO:0003723">
    <property type="term" value="F:RNA binding"/>
    <property type="evidence" value="ECO:0007669"/>
    <property type="project" value="UniProtKB-KW"/>
</dbReference>
<keyword evidence="8" id="KW-1185">Reference proteome</keyword>
<sequence length="588" mass="65272">MRFGHTVTRRLVLPFLRQVPRSRSFYWDRVSIPGKMTVQLTAEEDELCTLLDQCTHNMKEAEGIETTCRIAGGWVRDKLLGSECNDIDIALENMMGVSFAERFVDFCRTTRDLPVKNIAKIESNPDQSKHLETARTTILGIELDFVNLRSEEYAENSRIPTQVTFGTPLQDALRRDITINTLFYNVHTRLVEDHTGRGLDDLRSGTIRTPLSPKETFTDDPLRVLRCIRFASRFGFTIVPELQEAAKDLTIQEALRVKISRERVGEELDKMMGGRNPLLSIDLIDGLSLYASAFYVPENAGIKLSGPPSSSRSALQAAMILHVLTNPVATSMVLSGFTFPSLPPLCPLLLSEISTPAKPLRRLYLASALTPYRGLTYLQKGKERPAVEAVIREGLKLGAQYHYLDGIPALFSAADTLQRGVATWENGGLDRPERAWIGVLLRDKNVHSVVTGSMWASSLLFSLVQELTALWNPENTSIDEATASSRVHAYNKLAARVEELGLQAAVDAKPILDGKEVVKLLGATPGQWTGQVLARVVEWQLEHPEGTKQECEAWLRAEHEAGRISTASSTVKRGQDVGSDAKAKKAKR</sequence>
<name>A0A4Q9PW01_9APHY</name>